<accession>A0AAX7UAL6</accession>
<dbReference type="GO" id="GO:0032099">
    <property type="term" value="P:negative regulation of appetite"/>
    <property type="evidence" value="ECO:0007669"/>
    <property type="project" value="InterPro"/>
</dbReference>
<sequence>MGRVGELTSHTGSTGLGENLQDAKVKMRLMFEVIPEIRLYQQLTGKRVMDPAKDTGQQVNASNIASAVKENIFRRLPGLCRRLKRRRVTVLCNLEKFCWGRSQTSHSGQLCQCPRGSRCSHFFLHSL</sequence>
<dbReference type="Gene3D" id="4.10.40.30">
    <property type="entry name" value="CART, C-terminal domain"/>
    <property type="match status" value="1"/>
</dbReference>
<organism evidence="1 2">
    <name type="scientific">Astatotilapia calliptera</name>
    <name type="common">Eastern happy</name>
    <name type="synonym">Chromis callipterus</name>
    <dbReference type="NCBI Taxonomy" id="8154"/>
    <lineage>
        <taxon>Eukaryota</taxon>
        <taxon>Metazoa</taxon>
        <taxon>Chordata</taxon>
        <taxon>Craniata</taxon>
        <taxon>Vertebrata</taxon>
        <taxon>Euteleostomi</taxon>
        <taxon>Actinopterygii</taxon>
        <taxon>Neopterygii</taxon>
        <taxon>Teleostei</taxon>
        <taxon>Neoteleostei</taxon>
        <taxon>Acanthomorphata</taxon>
        <taxon>Ovalentaria</taxon>
        <taxon>Cichlomorphae</taxon>
        <taxon>Cichliformes</taxon>
        <taxon>Cichlidae</taxon>
        <taxon>African cichlids</taxon>
        <taxon>Pseudocrenilabrinae</taxon>
        <taxon>Haplochromini</taxon>
        <taxon>Astatotilapia</taxon>
    </lineage>
</organism>
<evidence type="ECO:0000313" key="2">
    <source>
        <dbReference type="Proteomes" id="UP000265100"/>
    </source>
</evidence>
<reference evidence="2" key="2">
    <citation type="submission" date="2023-03" db="EMBL/GenBank/DDBJ databases">
        <authorList>
            <consortium name="Wellcome Sanger Institute Data Sharing"/>
        </authorList>
    </citation>
    <scope>NUCLEOTIDE SEQUENCE [LARGE SCALE GENOMIC DNA]</scope>
</reference>
<dbReference type="SUPFAM" id="SSF64546">
    <property type="entry name" value="Satiety factor CART (cocaine and amphetamine regulated transcript)"/>
    <property type="match status" value="1"/>
</dbReference>
<dbReference type="GO" id="GO:0008343">
    <property type="term" value="P:adult feeding behavior"/>
    <property type="evidence" value="ECO:0007669"/>
    <property type="project" value="InterPro"/>
</dbReference>
<proteinExistence type="predicted"/>
<dbReference type="Proteomes" id="UP000265100">
    <property type="component" value="Chromosome 22"/>
</dbReference>
<reference evidence="1" key="4">
    <citation type="submission" date="2025-09" db="UniProtKB">
        <authorList>
            <consortium name="Ensembl"/>
        </authorList>
    </citation>
    <scope>IDENTIFICATION</scope>
</reference>
<dbReference type="AlphaFoldDB" id="A0AAX7UAL6"/>
<dbReference type="GeneTree" id="ENSGT00740000117108"/>
<dbReference type="GO" id="GO:0005615">
    <property type="term" value="C:extracellular space"/>
    <property type="evidence" value="ECO:0007669"/>
    <property type="project" value="InterPro"/>
</dbReference>
<reference evidence="1" key="3">
    <citation type="submission" date="2025-08" db="UniProtKB">
        <authorList>
            <consortium name="Ensembl"/>
        </authorList>
    </citation>
    <scope>IDENTIFICATION</scope>
</reference>
<dbReference type="Ensembl" id="ENSACLT00000052813.1">
    <property type="protein sequence ID" value="ENSACLP00000062336.1"/>
    <property type="gene ID" value="ENSACLG00000031681.1"/>
</dbReference>
<protein>
    <recommendedName>
        <fullName evidence="3">Cocaine- and amphetamine-regulated transcript protein</fullName>
    </recommendedName>
</protein>
<evidence type="ECO:0008006" key="3">
    <source>
        <dbReference type="Google" id="ProtNLM"/>
    </source>
</evidence>
<keyword evidence="2" id="KW-1185">Reference proteome</keyword>
<dbReference type="InterPro" id="IPR036722">
    <property type="entry name" value="CART_C_sf"/>
</dbReference>
<dbReference type="GO" id="GO:0005184">
    <property type="term" value="F:neuropeptide hormone activity"/>
    <property type="evidence" value="ECO:0007669"/>
    <property type="project" value="InterPro"/>
</dbReference>
<dbReference type="GO" id="GO:0007186">
    <property type="term" value="P:G protein-coupled receptor signaling pathway"/>
    <property type="evidence" value="ECO:0007669"/>
    <property type="project" value="InterPro"/>
</dbReference>
<name>A0AAX7UAL6_ASTCA</name>
<evidence type="ECO:0000313" key="1">
    <source>
        <dbReference type="Ensembl" id="ENSACLP00000062336.1"/>
    </source>
</evidence>
<reference evidence="1 2" key="1">
    <citation type="submission" date="2018-05" db="EMBL/GenBank/DDBJ databases">
        <authorList>
            <person name="Datahose"/>
        </authorList>
    </citation>
    <scope>NUCLEOTIDE SEQUENCE</scope>
</reference>
<dbReference type="GO" id="GO:0043410">
    <property type="term" value="P:positive regulation of MAPK cascade"/>
    <property type="evidence" value="ECO:0007669"/>
    <property type="project" value="InterPro"/>
</dbReference>